<keyword evidence="2" id="KW-1185">Reference proteome</keyword>
<name>A0ABQ9GSI5_9NEOP</name>
<dbReference type="EMBL" id="JARBHB010000009">
    <property type="protein sequence ID" value="KAJ8874988.1"/>
    <property type="molecule type" value="Genomic_DNA"/>
</dbReference>
<sequence>MRCTAILDCGKINFYSWRGPSWIFSRGNHTGLVSGFSRGYPISPALAFRRCSTLTSLHLRRIFKTSMFRAAQISPIHSASLSYTKVITNGPFLPLTRAIKEFHSSADHWLVCLGNLVQQKAVHWGRLLLSSGQRTKKTWRWVCPAVVNRLLESASGNMDKLYWQKSSPMLGYGVTMRNSGAHSTSSSTLWLEPSLPVKADSQYLRNVRAHLPRKLTHAENLAHIVDADAGGGGHVTVTLPCMSSDLLTLGKHEWQVRRSVDGLRTLARRTGNLYLTTDDPRPRLILLRLVTRQVFSRRSLELGNFPPLGAQCSKERFGRLLPLGSREPTRVIEVGMEHRRKIKDGGNGRSPRKLTDQRHRLARFPHAKIRERPRRGLNPEAGDLVHLSSTNVIEQLKMAKRGIAKDTSLQNCLHPLSMGP</sequence>
<accession>A0ABQ9GSI5</accession>
<evidence type="ECO:0000313" key="2">
    <source>
        <dbReference type="Proteomes" id="UP001159363"/>
    </source>
</evidence>
<comment type="caution">
    <text evidence="1">The sequence shown here is derived from an EMBL/GenBank/DDBJ whole genome shotgun (WGS) entry which is preliminary data.</text>
</comment>
<reference evidence="1 2" key="1">
    <citation type="submission" date="2023-02" db="EMBL/GenBank/DDBJ databases">
        <title>LHISI_Scaffold_Assembly.</title>
        <authorList>
            <person name="Stuart O.P."/>
            <person name="Cleave R."/>
            <person name="Magrath M.J.L."/>
            <person name="Mikheyev A.S."/>
        </authorList>
    </citation>
    <scope>NUCLEOTIDE SEQUENCE [LARGE SCALE GENOMIC DNA]</scope>
    <source>
        <strain evidence="1">Daus_M_001</strain>
        <tissue evidence="1">Leg muscle</tissue>
    </source>
</reference>
<proteinExistence type="predicted"/>
<protein>
    <submittedName>
        <fullName evidence="1">Uncharacterized protein</fullName>
    </submittedName>
</protein>
<dbReference type="Proteomes" id="UP001159363">
    <property type="component" value="Chromosome 8"/>
</dbReference>
<evidence type="ECO:0000313" key="1">
    <source>
        <dbReference type="EMBL" id="KAJ8874988.1"/>
    </source>
</evidence>
<gene>
    <name evidence="1" type="ORF">PR048_022878</name>
</gene>
<organism evidence="1 2">
    <name type="scientific">Dryococelus australis</name>
    <dbReference type="NCBI Taxonomy" id="614101"/>
    <lineage>
        <taxon>Eukaryota</taxon>
        <taxon>Metazoa</taxon>
        <taxon>Ecdysozoa</taxon>
        <taxon>Arthropoda</taxon>
        <taxon>Hexapoda</taxon>
        <taxon>Insecta</taxon>
        <taxon>Pterygota</taxon>
        <taxon>Neoptera</taxon>
        <taxon>Polyneoptera</taxon>
        <taxon>Phasmatodea</taxon>
        <taxon>Verophasmatodea</taxon>
        <taxon>Anareolatae</taxon>
        <taxon>Phasmatidae</taxon>
        <taxon>Eurycanthinae</taxon>
        <taxon>Dryococelus</taxon>
    </lineage>
</organism>